<evidence type="ECO:0000256" key="11">
    <source>
        <dbReference type="ARBA" id="ARBA00068548"/>
    </source>
</evidence>
<dbReference type="PANTHER" id="PTHR12430:SF0">
    <property type="entry name" value="TRANSLOCASE OF OUTER MITOCHONDRIAL MEMBRANE 20"/>
    <property type="match status" value="1"/>
</dbReference>
<proteinExistence type="inferred from homology"/>
<evidence type="ECO:0000256" key="3">
    <source>
        <dbReference type="ARBA" id="ARBA00022448"/>
    </source>
</evidence>
<organism evidence="16 17">
    <name type="scientific">Pachysolen tannophilus NRRL Y-2460</name>
    <dbReference type="NCBI Taxonomy" id="669874"/>
    <lineage>
        <taxon>Eukaryota</taxon>
        <taxon>Fungi</taxon>
        <taxon>Dikarya</taxon>
        <taxon>Ascomycota</taxon>
        <taxon>Saccharomycotina</taxon>
        <taxon>Pichiomycetes</taxon>
        <taxon>Pachysolenaceae</taxon>
        <taxon>Pachysolen</taxon>
    </lineage>
</organism>
<dbReference type="PRINTS" id="PR00351">
    <property type="entry name" value="OM20RECEPTOR"/>
</dbReference>
<evidence type="ECO:0000256" key="15">
    <source>
        <dbReference type="SAM" id="Coils"/>
    </source>
</evidence>
<dbReference type="FunFam" id="1.20.960.10:FF:000002">
    <property type="entry name" value="Mitochondrial import receptor subunit TOM20"/>
    <property type="match status" value="1"/>
</dbReference>
<dbReference type="GO" id="GO:0016031">
    <property type="term" value="P:tRNA import into mitochondrion"/>
    <property type="evidence" value="ECO:0007669"/>
    <property type="project" value="EnsemblFungi"/>
</dbReference>
<dbReference type="GO" id="GO:0006886">
    <property type="term" value="P:intracellular protein transport"/>
    <property type="evidence" value="ECO:0007669"/>
    <property type="project" value="InterPro"/>
</dbReference>
<dbReference type="Proteomes" id="UP000094236">
    <property type="component" value="Unassembled WGS sequence"/>
</dbReference>
<dbReference type="GO" id="GO:0030943">
    <property type="term" value="F:mitochondrion targeting sequence binding"/>
    <property type="evidence" value="ECO:0007669"/>
    <property type="project" value="EnsemblFungi"/>
</dbReference>
<evidence type="ECO:0000256" key="13">
    <source>
        <dbReference type="ARBA" id="ARBA00080405"/>
    </source>
</evidence>
<dbReference type="GO" id="GO:0006605">
    <property type="term" value="P:protein targeting"/>
    <property type="evidence" value="ECO:0007669"/>
    <property type="project" value="InterPro"/>
</dbReference>
<dbReference type="InterPro" id="IPR023392">
    <property type="entry name" value="Tom20_dom_sf"/>
</dbReference>
<dbReference type="PANTHER" id="PTHR12430">
    <property type="entry name" value="MITOCHONDRIAL IMPORT RECEPTOR SUBUNIT TOM20"/>
    <property type="match status" value="1"/>
</dbReference>
<sequence>MSRLLTVATIVGGAIVAYGFYFDYQRRNSPEFRKKLKKNFKKYKNELSKKEHEEKKEKYVSIKDKLEESLSVDPLPTDIKEKEQYFLKQVSAGEQLAAIPGMEYDAAIGFYKGLAVYPSPTELLNIYQKTVPEKIYDLVVMLIAIQPPQAVINILGDNVNGGVAVEIEQD</sequence>
<dbReference type="EMBL" id="KV454019">
    <property type="protein sequence ID" value="ODV93114.1"/>
    <property type="molecule type" value="Genomic_DNA"/>
</dbReference>
<evidence type="ECO:0000313" key="17">
    <source>
        <dbReference type="Proteomes" id="UP000094236"/>
    </source>
</evidence>
<keyword evidence="4" id="KW-0812">Transmembrane</keyword>
<gene>
    <name evidence="16" type="ORF">PACTADRAFT_52131</name>
</gene>
<name>A0A1E4TMY7_PACTA</name>
<accession>A0A1E4TMY7</accession>
<keyword evidence="6" id="KW-0653">Protein transport</keyword>
<evidence type="ECO:0000313" key="16">
    <source>
        <dbReference type="EMBL" id="ODV93114.1"/>
    </source>
</evidence>
<dbReference type="GO" id="GO:0008320">
    <property type="term" value="F:protein transmembrane transporter activity"/>
    <property type="evidence" value="ECO:0007669"/>
    <property type="project" value="EnsemblFungi"/>
</dbReference>
<dbReference type="Gene3D" id="1.20.960.10">
    <property type="entry name" value="Mitochondrial outer membrane translocase complex, subunit Tom20 domain"/>
    <property type="match status" value="1"/>
</dbReference>
<dbReference type="SUPFAM" id="SSF47157">
    <property type="entry name" value="Mitochondrial import receptor subunit Tom20"/>
    <property type="match status" value="1"/>
</dbReference>
<keyword evidence="17" id="KW-1185">Reference proteome</keyword>
<keyword evidence="15" id="KW-0175">Coiled coil</keyword>
<evidence type="ECO:0000256" key="12">
    <source>
        <dbReference type="ARBA" id="ARBA00073975"/>
    </source>
</evidence>
<protein>
    <recommendedName>
        <fullName evidence="11">Mitochondrial import receptor subunit TOM20</fullName>
    </recommendedName>
    <alternativeName>
        <fullName evidence="10">Mitochondrial 20 kDa outer membrane protein</fullName>
    </alternativeName>
    <alternativeName>
        <fullName evidence="12">Mitochondrial import receptor subunit tom20</fullName>
    </alternativeName>
    <alternativeName>
        <fullName evidence="13">Translocase of outer membrane 20 kDa subunit</fullName>
    </alternativeName>
</protein>
<dbReference type="OrthoDB" id="2154253at2759"/>
<keyword evidence="5 14" id="KW-1000">Mitochondrion outer membrane</keyword>
<keyword evidence="7" id="KW-1133">Transmembrane helix</keyword>
<dbReference type="AlphaFoldDB" id="A0A1E4TMY7"/>
<dbReference type="GO" id="GO:0045040">
    <property type="term" value="P:protein insertion into mitochondrial outer membrane"/>
    <property type="evidence" value="ECO:0007669"/>
    <property type="project" value="EnsemblFungi"/>
</dbReference>
<comment type="subcellular location">
    <subcellularLocation>
        <location evidence="1">Mitochondrion outer membrane</location>
        <topology evidence="1">Single-pass membrane protein</topology>
    </subcellularLocation>
</comment>
<dbReference type="GO" id="GO:0030150">
    <property type="term" value="P:protein import into mitochondrial matrix"/>
    <property type="evidence" value="ECO:0007669"/>
    <property type="project" value="EnsemblFungi"/>
</dbReference>
<evidence type="ECO:0000256" key="8">
    <source>
        <dbReference type="ARBA" id="ARBA00023128"/>
    </source>
</evidence>
<evidence type="ECO:0000256" key="2">
    <source>
        <dbReference type="ARBA" id="ARBA00005792"/>
    </source>
</evidence>
<dbReference type="InterPro" id="IPR002056">
    <property type="entry name" value="MAS20"/>
</dbReference>
<reference evidence="17" key="1">
    <citation type="submission" date="2016-05" db="EMBL/GenBank/DDBJ databases">
        <title>Comparative genomics of biotechnologically important yeasts.</title>
        <authorList>
            <consortium name="DOE Joint Genome Institute"/>
            <person name="Riley R."/>
            <person name="Haridas S."/>
            <person name="Wolfe K.H."/>
            <person name="Lopes M.R."/>
            <person name="Hittinger C.T."/>
            <person name="Goker M."/>
            <person name="Salamov A."/>
            <person name="Wisecaver J."/>
            <person name="Long T.M."/>
            <person name="Aerts A.L."/>
            <person name="Barry K."/>
            <person name="Choi C."/>
            <person name="Clum A."/>
            <person name="Coughlan A.Y."/>
            <person name="Deshpande S."/>
            <person name="Douglass A.P."/>
            <person name="Hanson S.J."/>
            <person name="Klenk H.-P."/>
            <person name="Labutti K."/>
            <person name="Lapidus A."/>
            <person name="Lindquist E."/>
            <person name="Lipzen A."/>
            <person name="Meier-Kolthoff J.P."/>
            <person name="Ohm R.A."/>
            <person name="Otillar R.P."/>
            <person name="Pangilinan J."/>
            <person name="Peng Y."/>
            <person name="Rokas A."/>
            <person name="Rosa C.A."/>
            <person name="Scheuner C."/>
            <person name="Sibirny A.A."/>
            <person name="Slot J.C."/>
            <person name="Stielow J.B."/>
            <person name="Sun H."/>
            <person name="Kurtzman C.P."/>
            <person name="Blackwell M."/>
            <person name="Grigoriev I.V."/>
            <person name="Jeffries T.W."/>
        </authorList>
    </citation>
    <scope>NUCLEOTIDE SEQUENCE [LARGE SCALE GENOMIC DNA]</scope>
    <source>
        <strain evidence="17">NRRL Y-2460</strain>
    </source>
</reference>
<evidence type="ECO:0000256" key="1">
    <source>
        <dbReference type="ARBA" id="ARBA00004572"/>
    </source>
</evidence>
<dbReference type="PIRSF" id="PIRSF037707">
    <property type="entry name" value="MAS20_rcpt"/>
    <property type="match status" value="1"/>
</dbReference>
<evidence type="ECO:0000256" key="14">
    <source>
        <dbReference type="PIRNR" id="PIRNR037707"/>
    </source>
</evidence>
<dbReference type="STRING" id="669874.A0A1E4TMY7"/>
<comment type="similarity">
    <text evidence="2 14">Belongs to the Tom20 family.</text>
</comment>
<dbReference type="GO" id="GO:0005742">
    <property type="term" value="C:mitochondrial outer membrane translocase complex"/>
    <property type="evidence" value="ECO:0007669"/>
    <property type="project" value="UniProtKB-UniRule"/>
</dbReference>
<evidence type="ECO:0000256" key="4">
    <source>
        <dbReference type="ARBA" id="ARBA00022692"/>
    </source>
</evidence>
<evidence type="ECO:0000256" key="9">
    <source>
        <dbReference type="ARBA" id="ARBA00023136"/>
    </source>
</evidence>
<evidence type="ECO:0000256" key="10">
    <source>
        <dbReference type="ARBA" id="ARBA00042705"/>
    </source>
</evidence>
<keyword evidence="3" id="KW-0813">Transport</keyword>
<evidence type="ECO:0000256" key="6">
    <source>
        <dbReference type="ARBA" id="ARBA00022927"/>
    </source>
</evidence>
<keyword evidence="8 14" id="KW-0496">Mitochondrion</keyword>
<feature type="coiled-coil region" evidence="15">
    <location>
        <begin position="33"/>
        <end position="69"/>
    </location>
</feature>
<keyword evidence="9 14" id="KW-0472">Membrane</keyword>
<evidence type="ECO:0000256" key="5">
    <source>
        <dbReference type="ARBA" id="ARBA00022787"/>
    </source>
</evidence>
<dbReference type="Pfam" id="PF02064">
    <property type="entry name" value="MAS20"/>
    <property type="match status" value="1"/>
</dbReference>
<evidence type="ECO:0000256" key="7">
    <source>
        <dbReference type="ARBA" id="ARBA00022989"/>
    </source>
</evidence>